<dbReference type="EMBL" id="BNCP01000025">
    <property type="protein sequence ID" value="GIL82975.1"/>
    <property type="molecule type" value="Genomic_DNA"/>
</dbReference>
<feature type="region of interest" description="Disordered" evidence="2">
    <location>
        <begin position="435"/>
        <end position="484"/>
    </location>
</feature>
<name>A0A8J4FN00_9CHLO</name>
<dbReference type="OrthoDB" id="543752at2759"/>
<gene>
    <name evidence="3" type="ORF">Vretifemale_11656</name>
    <name evidence="4" type="ORF">Vretimale_8494</name>
</gene>
<evidence type="ECO:0000313" key="3">
    <source>
        <dbReference type="EMBL" id="GIL82975.1"/>
    </source>
</evidence>
<feature type="compositionally biased region" description="Polar residues" evidence="2">
    <location>
        <begin position="435"/>
        <end position="447"/>
    </location>
</feature>
<feature type="coiled-coil region" evidence="1">
    <location>
        <begin position="14"/>
        <end position="62"/>
    </location>
</feature>
<evidence type="ECO:0000256" key="1">
    <source>
        <dbReference type="SAM" id="Coils"/>
    </source>
</evidence>
<evidence type="ECO:0000256" key="2">
    <source>
        <dbReference type="SAM" id="MobiDB-lite"/>
    </source>
</evidence>
<feature type="region of interest" description="Disordered" evidence="2">
    <location>
        <begin position="1028"/>
        <end position="1055"/>
    </location>
</feature>
<feature type="region of interest" description="Disordered" evidence="2">
    <location>
        <begin position="681"/>
        <end position="735"/>
    </location>
</feature>
<feature type="coiled-coil region" evidence="1">
    <location>
        <begin position="404"/>
        <end position="431"/>
    </location>
</feature>
<feature type="compositionally biased region" description="Basic and acidic residues" evidence="2">
    <location>
        <begin position="226"/>
        <end position="242"/>
    </location>
</feature>
<dbReference type="AlphaFoldDB" id="A0A8J4FN00"/>
<feature type="region of interest" description="Disordered" evidence="2">
    <location>
        <begin position="226"/>
        <end position="251"/>
    </location>
</feature>
<feature type="compositionally biased region" description="Low complexity" evidence="2">
    <location>
        <begin position="682"/>
        <end position="695"/>
    </location>
</feature>
<feature type="coiled-coil region" evidence="1">
    <location>
        <begin position="297"/>
        <end position="380"/>
    </location>
</feature>
<feature type="region of interest" description="Disordered" evidence="2">
    <location>
        <begin position="500"/>
        <end position="553"/>
    </location>
</feature>
<sequence>MAELHNAAREAVQRVLLQKDKEVLELELHEKERKVDLLSKSNEHLAAQVQQLKAMIKDAHLRYEGDLQRTVSSLQDQYNSALELLQLGAGLAAASQPKADPLAPSQQPSAVSFGSASNASSAGCCTGVHRPSCSRATQQPSQQQQQRPACKCPRAAACRCYPRAAQPAWSAKQTQPSRNPADALDSRFSALGLNVEDLAPAATYGSTVGLVTEPLAVLRDVLNLDGSHDREREQQVMRDRLQPAEGSSVATGATGPLLAQAQFESRLRNAYRSMLLQLQHRYQLERERQEDAHKLAMQEQEARHEAELREMAAIQDAELDKAARQMERQEAACRAEMQRLEAELVAAKSAADTSRGQAAAARATAEALQAQLQLQRTTHEAELQHVRQGSMPLGEHDDVVRRLKAEWEQALRQRESDYNALLSELAGLRKQLSSVAEPTGSSGNSCHGPSIVSPAAGAFDGQPPPSAAVAATAASGDPHTAASAQDRRVALEHHYCHLTEDLRQTREGRETQQLRQEQHQHGTRQSHHCDQHRAYSHDARPQHQWEQQRPEDAVSGVPDVLLVTGSGLRVRLNPGSVPGEEYSSSRPISPAGSAGSAELPPPPSASSSRLSALVDAVVQGSSAARRGPDMQYMEGNSGQMLSTTAFRHVDADLDACAVGGGISSGGEDLCALGGNIQGHVLQQQQPPQRSQGQQQWHDRGGGTGSSSKARDGGCDGGSGSGGSGSGNSSSPDHHASEITLGRWQPEAPPAAPSSDAARWAAAASHQCLRQGDSLDVTAVTSVTEAAARRACKQSPRTAAARSRREAHATVVVTRRRSPSPSPTSSPRWCSGRPSGSTWRKSGNPAAAVVPPRCIRCGLNDATSPGCCRFHPALLSQPGGLRFTPEWMTCQAAGHTAHTPGCFVRSEHFYEPPGLQPQPAAAGAGVPAVAQLRFGEPKPADARTLQPRIAAGDKVHAAGGESDGVSEGPLALRRDRLSTGGGDEGTTAAAMQLASGLKAAAVAATIDQSVLRRSSVTRPLVAGAARALVSAGGGSGGGSDSPSPKPRTRLPSPMRR</sequence>
<comment type="caution">
    <text evidence="3">The sequence shown here is derived from an EMBL/GenBank/DDBJ whole genome shotgun (WGS) entry which is preliminary data.</text>
</comment>
<feature type="compositionally biased region" description="Gly residues" evidence="2">
    <location>
        <begin position="714"/>
        <end position="725"/>
    </location>
</feature>
<keyword evidence="1" id="KW-0175">Coiled coil</keyword>
<feature type="compositionally biased region" description="Basic and acidic residues" evidence="2">
    <location>
        <begin position="527"/>
        <end position="552"/>
    </location>
</feature>
<proteinExistence type="predicted"/>
<keyword evidence="5" id="KW-1185">Reference proteome</keyword>
<feature type="compositionally biased region" description="Low complexity" evidence="2">
    <location>
        <begin position="589"/>
        <end position="598"/>
    </location>
</feature>
<accession>A0A8J4FN00</accession>
<dbReference type="Proteomes" id="UP000747110">
    <property type="component" value="Unassembled WGS sequence"/>
</dbReference>
<feature type="compositionally biased region" description="Basic and acidic residues" evidence="2">
    <location>
        <begin position="500"/>
        <end position="520"/>
    </location>
</feature>
<evidence type="ECO:0000313" key="4">
    <source>
        <dbReference type="EMBL" id="GIM03808.1"/>
    </source>
</evidence>
<feature type="region of interest" description="Disordered" evidence="2">
    <location>
        <begin position="569"/>
        <end position="610"/>
    </location>
</feature>
<dbReference type="Proteomes" id="UP000722791">
    <property type="component" value="Unassembled WGS sequence"/>
</dbReference>
<organism evidence="3 5">
    <name type="scientific">Volvox reticuliferus</name>
    <dbReference type="NCBI Taxonomy" id="1737510"/>
    <lineage>
        <taxon>Eukaryota</taxon>
        <taxon>Viridiplantae</taxon>
        <taxon>Chlorophyta</taxon>
        <taxon>core chlorophytes</taxon>
        <taxon>Chlorophyceae</taxon>
        <taxon>CS clade</taxon>
        <taxon>Chlamydomonadales</taxon>
        <taxon>Volvocaceae</taxon>
        <taxon>Volvox</taxon>
    </lineage>
</organism>
<evidence type="ECO:0000313" key="5">
    <source>
        <dbReference type="Proteomes" id="UP000747110"/>
    </source>
</evidence>
<dbReference type="EMBL" id="BNCQ01000014">
    <property type="protein sequence ID" value="GIM03808.1"/>
    <property type="molecule type" value="Genomic_DNA"/>
</dbReference>
<reference evidence="3" key="1">
    <citation type="journal article" date="2021" name="Proc. Natl. Acad. Sci. U.S.A.">
        <title>Three genomes in the algal genus Volvox reveal the fate of a haploid sex-determining region after a transition to homothallism.</title>
        <authorList>
            <person name="Yamamoto K."/>
            <person name="Hamaji T."/>
            <person name="Kawai-Toyooka H."/>
            <person name="Matsuzaki R."/>
            <person name="Takahashi F."/>
            <person name="Nishimura Y."/>
            <person name="Kawachi M."/>
            <person name="Noguchi H."/>
            <person name="Minakuchi Y."/>
            <person name="Umen J.G."/>
            <person name="Toyoda A."/>
            <person name="Nozaki H."/>
        </authorList>
    </citation>
    <scope>NUCLEOTIDE SEQUENCE</scope>
    <source>
        <strain evidence="4">NIES-3785</strain>
        <strain evidence="3">NIES-3786</strain>
    </source>
</reference>
<feature type="region of interest" description="Disordered" evidence="2">
    <location>
        <begin position="793"/>
        <end position="844"/>
    </location>
</feature>
<protein>
    <submittedName>
        <fullName evidence="3">Uncharacterized protein</fullName>
    </submittedName>
</protein>